<gene>
    <name evidence="14" type="primary">aceE</name>
    <name evidence="14" type="ORF">ACFQZQ_13290</name>
</gene>
<evidence type="ECO:0000259" key="11">
    <source>
        <dbReference type="Pfam" id="PF00456"/>
    </source>
</evidence>
<accession>A0ABW2YUU3</accession>
<dbReference type="InterPro" id="IPR035807">
    <property type="entry name" value="PDC_E1_N"/>
</dbReference>
<sequence length="901" mass="100324">MSQTEPTPITDLLQADPDPTETREWVESAEAVIAREGPQRAHQLIESVVEVTRRAGAHLPFSPTTDYINTIPAHLEAKSPGDAAMEWRIRSLIRWNALAMVVRANRKPGDLGGHIASFASAATLYDVGFNHFWRGPEGDHPGDLIGIQGHSSPGIYARSFLEGRISESQLDHFRMEVDGRGISSYPHPWLMPDYWQVPTVSMGLGPISAIYQARNWKYLEGRGLMPKTDRKVWAFLGDGETDEPESLGAISVAGREGLDNLVFVINCNLQRLDGPVRGNGKIIQELEGQFRGAGWNVIKTVWGSYWDPLLARDTSGKLRQLMMETVDGEYQNCKAFGGKYTRDNFFGKYPETAALVANMSDDDIWRLNRGGHDPHKVFAAYDQAVKTTGMPTVILAKTVKGYGMGTSGESLNPTHGTKKMDDDAVRAFRDRFNIPVSDAQLADSAVPFYHPGANSPEVEYMVERRRALGGFLPQRRRKSAESLEVPKLETYERLLKDTGEREISTTMAFVQMLNITLRDKQVGPRCVPIVADEARTFGMEGLFRQIGIYSPHGQKYKPVDRDQLMYYREDTAGQVLEEGITECGAFSSWLAAATSYSTNDLQMLPFYIYYSMFGFQRIGDSAWQAADMRARGFLLGATAGRTTLNGEGLQHEDGHGMVQAGLIPNCRSYDPTFSYEVVTVIQHGMQRMLAEQRDEYYYVTLMNENYTHPAMPEGSAEGIIKGMYLLKDAGKAKKGELRVQLLGSGTILREAIAAADLLDKDFGVSADIWSCPSFNELARDGLDASRFNRLNPEAKAPRKAYVTELLEGRQGPAIAATDYIRVYADQIREFVPMRYTVLGTDGFGRSDTRANLRRHFEVDRFHIAHAAIAALAAEGKMTAKDVARAIKQYKIDSDKPNPITV</sequence>
<dbReference type="PANTHER" id="PTHR43825:SF3">
    <property type="entry name" value="PYRUVATE DEHYDROGENASE E1 COMPONENT"/>
    <property type="match status" value="1"/>
</dbReference>
<evidence type="ECO:0000256" key="8">
    <source>
        <dbReference type="ARBA" id="ARBA00051231"/>
    </source>
</evidence>
<dbReference type="NCBIfam" id="TIGR00759">
    <property type="entry name" value="aceE"/>
    <property type="match status" value="1"/>
</dbReference>
<reference evidence="15" key="1">
    <citation type="journal article" date="2019" name="Int. J. Syst. Evol. Microbiol.">
        <title>The Global Catalogue of Microorganisms (GCM) 10K type strain sequencing project: providing services to taxonomists for standard genome sequencing and annotation.</title>
        <authorList>
            <consortium name="The Broad Institute Genomics Platform"/>
            <consortium name="The Broad Institute Genome Sequencing Center for Infectious Disease"/>
            <person name="Wu L."/>
            <person name="Ma J."/>
        </authorList>
    </citation>
    <scope>NUCLEOTIDE SEQUENCE [LARGE SCALE GENOMIC DNA]</scope>
    <source>
        <strain evidence="15">CCUG 55491</strain>
    </source>
</reference>
<dbReference type="PANTHER" id="PTHR43825">
    <property type="entry name" value="PYRUVATE DEHYDROGENASE E1 COMPONENT"/>
    <property type="match status" value="1"/>
</dbReference>
<comment type="cofactor">
    <cofactor evidence="1 9">
        <name>thiamine diphosphate</name>
        <dbReference type="ChEBI" id="CHEBI:58937"/>
    </cofactor>
</comment>
<keyword evidence="5 9" id="KW-0560">Oxidoreductase</keyword>
<dbReference type="EC" id="1.2.4.1" evidence="3 9"/>
<evidence type="ECO:0000313" key="14">
    <source>
        <dbReference type="EMBL" id="MFD0740252.1"/>
    </source>
</evidence>
<dbReference type="GO" id="GO:0004739">
    <property type="term" value="F:pyruvate dehydrogenase (acetyl-transferring) activity"/>
    <property type="evidence" value="ECO:0007669"/>
    <property type="project" value="UniProtKB-EC"/>
</dbReference>
<dbReference type="InterPro" id="IPR041621">
    <property type="entry name" value="PDH_E1_M"/>
</dbReference>
<evidence type="ECO:0000256" key="7">
    <source>
        <dbReference type="ARBA" id="ARBA00023317"/>
    </source>
</evidence>
<organism evidence="14 15">
    <name type="scientific">Lysobacter koreensis</name>
    <dbReference type="NCBI Taxonomy" id="266122"/>
    <lineage>
        <taxon>Bacteria</taxon>
        <taxon>Pseudomonadati</taxon>
        <taxon>Pseudomonadota</taxon>
        <taxon>Gammaproteobacteria</taxon>
        <taxon>Lysobacterales</taxon>
        <taxon>Lysobacteraceae</taxon>
        <taxon>Lysobacter</taxon>
    </lineage>
</organism>
<feature type="domain" description="Transketolase-like C-terminal" evidence="13">
    <location>
        <begin position="722"/>
        <end position="859"/>
    </location>
</feature>
<dbReference type="InterPro" id="IPR051157">
    <property type="entry name" value="PDH/Transketolase"/>
</dbReference>
<evidence type="ECO:0000256" key="1">
    <source>
        <dbReference type="ARBA" id="ARBA00001964"/>
    </source>
</evidence>
<dbReference type="InterPro" id="IPR009014">
    <property type="entry name" value="Transketo_C/PFOR_II"/>
</dbReference>
<dbReference type="SUPFAM" id="SSF52518">
    <property type="entry name" value="Thiamin diphosphate-binding fold (THDP-binding)"/>
    <property type="match status" value="2"/>
</dbReference>
<dbReference type="InterPro" id="IPR005474">
    <property type="entry name" value="Transketolase_N"/>
</dbReference>
<evidence type="ECO:0000256" key="9">
    <source>
        <dbReference type="PIRNR" id="PIRNR000156"/>
    </source>
</evidence>
<feature type="domain" description="Pyruvate dehydrogenase E1 component middle" evidence="12">
    <location>
        <begin position="497"/>
        <end position="709"/>
    </location>
</feature>
<dbReference type="CDD" id="cd02017">
    <property type="entry name" value="TPP_E1_EcPDC_like"/>
    <property type="match status" value="1"/>
</dbReference>
<dbReference type="EMBL" id="JBHTIH010000007">
    <property type="protein sequence ID" value="MFD0740252.1"/>
    <property type="molecule type" value="Genomic_DNA"/>
</dbReference>
<dbReference type="InterPro" id="IPR055152">
    <property type="entry name" value="Transketolase-like_C_2"/>
</dbReference>
<feature type="domain" description="Transketolase N-terminal" evidence="11">
    <location>
        <begin position="148"/>
        <end position="300"/>
    </location>
</feature>
<comment type="function">
    <text evidence="2 9">Component of the pyruvate dehydrogenase (PDH) complex, that catalyzes the overall conversion of pyruvate to acetyl-CoA and CO(2).</text>
</comment>
<evidence type="ECO:0000256" key="10">
    <source>
        <dbReference type="SAM" id="MobiDB-lite"/>
    </source>
</evidence>
<comment type="caution">
    <text evidence="14">The sequence shown here is derived from an EMBL/GenBank/DDBJ whole genome shotgun (WGS) entry which is preliminary data.</text>
</comment>
<evidence type="ECO:0000256" key="6">
    <source>
        <dbReference type="ARBA" id="ARBA00023052"/>
    </source>
</evidence>
<keyword evidence="15" id="KW-1185">Reference proteome</keyword>
<keyword evidence="6 9" id="KW-0786">Thiamine pyrophosphate</keyword>
<name>A0ABW2YUU3_9GAMM</name>
<proteinExistence type="predicted"/>
<keyword evidence="7 9" id="KW-0670">Pyruvate</keyword>
<evidence type="ECO:0000256" key="5">
    <source>
        <dbReference type="ARBA" id="ARBA00023002"/>
    </source>
</evidence>
<evidence type="ECO:0000259" key="12">
    <source>
        <dbReference type="Pfam" id="PF17831"/>
    </source>
</evidence>
<comment type="catalytic activity">
    <reaction evidence="8 9">
        <text>N(6)-[(R)-lipoyl]-L-lysyl-[protein] + pyruvate + H(+) = N(6)-[(R)-S(8)-acetyldihydrolipoyl]-L-lysyl-[protein] + CO2</text>
        <dbReference type="Rhea" id="RHEA:19189"/>
        <dbReference type="Rhea" id="RHEA-COMP:10474"/>
        <dbReference type="Rhea" id="RHEA-COMP:10478"/>
        <dbReference type="ChEBI" id="CHEBI:15361"/>
        <dbReference type="ChEBI" id="CHEBI:15378"/>
        <dbReference type="ChEBI" id="CHEBI:16526"/>
        <dbReference type="ChEBI" id="CHEBI:83099"/>
        <dbReference type="ChEBI" id="CHEBI:83111"/>
        <dbReference type="EC" id="1.2.4.1"/>
    </reaction>
</comment>
<evidence type="ECO:0000256" key="2">
    <source>
        <dbReference type="ARBA" id="ARBA00003157"/>
    </source>
</evidence>
<dbReference type="Pfam" id="PF22613">
    <property type="entry name" value="Transketolase_C_1"/>
    <property type="match status" value="1"/>
</dbReference>
<evidence type="ECO:0000313" key="15">
    <source>
        <dbReference type="Proteomes" id="UP001597090"/>
    </source>
</evidence>
<dbReference type="Gene3D" id="3.40.50.970">
    <property type="match status" value="2"/>
</dbReference>
<dbReference type="PIRSF" id="PIRSF000156">
    <property type="entry name" value="Pyruvate_dh_E1"/>
    <property type="match status" value="1"/>
</dbReference>
<evidence type="ECO:0000259" key="13">
    <source>
        <dbReference type="Pfam" id="PF22613"/>
    </source>
</evidence>
<dbReference type="RefSeq" id="WP_386813373.1">
    <property type="nucleotide sequence ID" value="NZ_JBHTIH010000007.1"/>
</dbReference>
<dbReference type="Proteomes" id="UP001597090">
    <property type="component" value="Unassembled WGS sequence"/>
</dbReference>
<feature type="region of interest" description="Disordered" evidence="10">
    <location>
        <begin position="1"/>
        <end position="20"/>
    </location>
</feature>
<dbReference type="InterPro" id="IPR004660">
    <property type="entry name" value="PDH_E1"/>
</dbReference>
<dbReference type="InterPro" id="IPR029061">
    <property type="entry name" value="THDP-binding"/>
</dbReference>
<dbReference type="SUPFAM" id="SSF52922">
    <property type="entry name" value="TK C-terminal domain-like"/>
    <property type="match status" value="1"/>
</dbReference>
<dbReference type="Pfam" id="PF17831">
    <property type="entry name" value="PDH_E1_M"/>
    <property type="match status" value="1"/>
</dbReference>
<protein>
    <recommendedName>
        <fullName evidence="4 9">Pyruvate dehydrogenase E1 component</fullName>
        <ecNumber evidence="3 9">1.2.4.1</ecNumber>
    </recommendedName>
</protein>
<dbReference type="Gene3D" id="3.40.50.920">
    <property type="match status" value="1"/>
</dbReference>
<dbReference type="Pfam" id="PF00456">
    <property type="entry name" value="Transketolase_N"/>
    <property type="match status" value="1"/>
</dbReference>
<evidence type="ECO:0000256" key="3">
    <source>
        <dbReference type="ARBA" id="ARBA00012281"/>
    </source>
</evidence>
<evidence type="ECO:0000256" key="4">
    <source>
        <dbReference type="ARBA" id="ARBA00017172"/>
    </source>
</evidence>